<evidence type="ECO:0000313" key="2">
    <source>
        <dbReference type="Proteomes" id="UP001369086"/>
    </source>
</evidence>
<gene>
    <name evidence="1" type="ORF">HHUSO_G12524</name>
</gene>
<name>A0ABR0ZIV3_HUSHU</name>
<dbReference type="Proteomes" id="UP001369086">
    <property type="component" value="Unassembled WGS sequence"/>
</dbReference>
<evidence type="ECO:0008006" key="3">
    <source>
        <dbReference type="Google" id="ProtNLM"/>
    </source>
</evidence>
<sequence>MSCLPCMVNTLGLFWIAQYSRIAANVTGEPLQLRTGDGNQMDGHSTDHCEREPLERRCFRKTIDGAFPLR</sequence>
<organism evidence="1 2">
    <name type="scientific">Huso huso</name>
    <name type="common">Beluga</name>
    <name type="synonym">Acipenser huso</name>
    <dbReference type="NCBI Taxonomy" id="61971"/>
    <lineage>
        <taxon>Eukaryota</taxon>
        <taxon>Metazoa</taxon>
        <taxon>Chordata</taxon>
        <taxon>Craniata</taxon>
        <taxon>Vertebrata</taxon>
        <taxon>Euteleostomi</taxon>
        <taxon>Actinopterygii</taxon>
        <taxon>Chondrostei</taxon>
        <taxon>Acipenseriformes</taxon>
        <taxon>Acipenseridae</taxon>
        <taxon>Huso</taxon>
    </lineage>
</organism>
<proteinExistence type="predicted"/>
<keyword evidence="2" id="KW-1185">Reference proteome</keyword>
<reference evidence="1 2" key="1">
    <citation type="submission" date="2021-05" db="EMBL/GenBank/DDBJ databases">
        <authorList>
            <person name="Zahm M."/>
            <person name="Klopp C."/>
            <person name="Cabau C."/>
            <person name="Kuhl H."/>
            <person name="Suciu R."/>
            <person name="Ciorpac M."/>
            <person name="Holostenco D."/>
            <person name="Gessner J."/>
            <person name="Wuertz S."/>
            <person name="Hohne C."/>
            <person name="Stock M."/>
            <person name="Gislard M."/>
            <person name="Lluch J."/>
            <person name="Milhes M."/>
            <person name="Lampietro C."/>
            <person name="Lopez Roques C."/>
            <person name="Donnadieu C."/>
            <person name="Du K."/>
            <person name="Schartl M."/>
            <person name="Guiguen Y."/>
        </authorList>
    </citation>
    <scope>NUCLEOTIDE SEQUENCE [LARGE SCALE GENOMIC DNA]</scope>
    <source>
        <strain evidence="1">Hh-F2</strain>
        <tissue evidence="1">Blood</tissue>
    </source>
</reference>
<dbReference type="EMBL" id="JAHFZB010000010">
    <property type="protein sequence ID" value="KAK6484699.1"/>
    <property type="molecule type" value="Genomic_DNA"/>
</dbReference>
<protein>
    <recommendedName>
        <fullName evidence="3">Secreted protein</fullName>
    </recommendedName>
</protein>
<accession>A0ABR0ZIV3</accession>
<comment type="caution">
    <text evidence="1">The sequence shown here is derived from an EMBL/GenBank/DDBJ whole genome shotgun (WGS) entry which is preliminary data.</text>
</comment>
<evidence type="ECO:0000313" key="1">
    <source>
        <dbReference type="EMBL" id="KAK6484699.1"/>
    </source>
</evidence>